<comment type="caution">
    <text evidence="3">The sequence shown here is derived from an EMBL/GenBank/DDBJ whole genome shotgun (WGS) entry which is preliminary data.</text>
</comment>
<gene>
    <name evidence="3" type="ORF">MS5N3_31190</name>
</gene>
<evidence type="ECO:0000259" key="2">
    <source>
        <dbReference type="Pfam" id="PF19657"/>
    </source>
</evidence>
<evidence type="ECO:0000313" key="3">
    <source>
        <dbReference type="EMBL" id="GBO85668.1"/>
    </source>
</evidence>
<keyword evidence="1" id="KW-0732">Signal</keyword>
<dbReference type="EMBL" id="BGZH01000003">
    <property type="protein sequence ID" value="GBO85668.1"/>
    <property type="molecule type" value="Genomic_DNA"/>
</dbReference>
<proteinExistence type="predicted"/>
<feature type="domain" description="DUF6160" evidence="2">
    <location>
        <begin position="1"/>
        <end position="105"/>
    </location>
</feature>
<evidence type="ECO:0000256" key="1">
    <source>
        <dbReference type="SAM" id="SignalP"/>
    </source>
</evidence>
<name>A0A5M3PS16_9GAMM</name>
<dbReference type="Pfam" id="PF19657">
    <property type="entry name" value="DUF6160"/>
    <property type="match status" value="1"/>
</dbReference>
<evidence type="ECO:0000313" key="4">
    <source>
        <dbReference type="Proteomes" id="UP000340077"/>
    </source>
</evidence>
<accession>A0A5M3PS16</accession>
<dbReference type="AlphaFoldDB" id="A0A5M3PS16"/>
<feature type="signal peptide" evidence="1">
    <location>
        <begin position="1"/>
        <end position="22"/>
    </location>
</feature>
<dbReference type="RefSeq" id="WP_069184950.1">
    <property type="nucleotide sequence ID" value="NZ_BGZH01000003.1"/>
</dbReference>
<dbReference type="Proteomes" id="UP000340077">
    <property type="component" value="Unassembled WGS sequence"/>
</dbReference>
<dbReference type="InterPro" id="IPR046158">
    <property type="entry name" value="DUF6160"/>
</dbReference>
<feature type="chain" id="PRO_5024276223" description="DUF6160 domain-containing protein" evidence="1">
    <location>
        <begin position="23"/>
        <end position="273"/>
    </location>
</feature>
<protein>
    <recommendedName>
        <fullName evidence="2">DUF6160 domain-containing protein</fullName>
    </recommendedName>
</protein>
<keyword evidence="4" id="KW-1185">Reference proteome</keyword>
<sequence>MKGLKPTLLALCVAGVPPAAVAEIQMLDDSAMGMITGQAGVTIELETKLNIDRFIYTDEGSMEINDIFVGGTNRSDLFPELGVNLMGGAAQETDLLDNVRIEIDILSDGDAIINVLPQVFGAVDLRVSTGAWNLTGTGGSTTILDNFNADILMGGANIEIDADTDVMNLRTDIAVDDMDFDMPFLALGIRDFRLTGNTYDPVRNKNIPDLFAKVDLDIYKRTNSLGVDSLAIDLNSFNADITIGGVLVGGTSIGSVFMDDLAITNTQLLVYGH</sequence>
<reference evidence="3 4" key="1">
    <citation type="journal article" date="2019" name="J. Gen. Appl. Microbiol.">
        <title>Aerobic degradation of cis-dichloroethene by the marine bacterium Marinobacter salsuginis strain 5N-3.</title>
        <authorList>
            <person name="Inoue Y."/>
            <person name="Fukunaga Y."/>
            <person name="Katsumata H."/>
            <person name="Ohji S."/>
            <person name="Hosoyama A."/>
            <person name="Mori K."/>
            <person name="Ando K."/>
        </authorList>
    </citation>
    <scope>NUCLEOTIDE SEQUENCE [LARGE SCALE GENOMIC DNA]</scope>
    <source>
        <strain evidence="3 4">5N-3</strain>
    </source>
</reference>
<organism evidence="3 4">
    <name type="scientific">Marinobacter salsuginis</name>
    <dbReference type="NCBI Taxonomy" id="418719"/>
    <lineage>
        <taxon>Bacteria</taxon>
        <taxon>Pseudomonadati</taxon>
        <taxon>Pseudomonadota</taxon>
        <taxon>Gammaproteobacteria</taxon>
        <taxon>Pseudomonadales</taxon>
        <taxon>Marinobacteraceae</taxon>
        <taxon>Marinobacter</taxon>
    </lineage>
</organism>